<accession>A0A0D4CND5</accession>
<name>A0A0D4CND5_LIMMU</name>
<reference evidence="1 2" key="1">
    <citation type="journal article" date="2012" name="J. Bacteriol.">
        <title>Genome sequence of Lactobacillus mucosae LM1, isolated from piglet feces.</title>
        <authorList>
            <person name="Lee J.H."/>
            <person name="Valeriano V.D."/>
            <person name="Shin Y.R."/>
            <person name="Chae J.P."/>
            <person name="Kim G.B."/>
            <person name="Ham J.S."/>
            <person name="Chun J."/>
            <person name="Kang D.K."/>
        </authorList>
    </citation>
    <scope>NUCLEOTIDE SEQUENCE [LARGE SCALE GENOMIC DNA]</scope>
    <source>
        <strain evidence="1 2">LM1</strain>
        <plasmid evidence="1">pLM1</plasmid>
    </source>
</reference>
<keyword evidence="1" id="KW-0614">Plasmid</keyword>
<proteinExistence type="predicted"/>
<dbReference type="KEGG" id="lmu:LBLM1_11240"/>
<dbReference type="EMBL" id="CP011014">
    <property type="protein sequence ID" value="AJT51594.1"/>
    <property type="molecule type" value="Genomic_DNA"/>
</dbReference>
<organism evidence="1 2">
    <name type="scientific">Limosilactobacillus mucosae LM1</name>
    <dbReference type="NCBI Taxonomy" id="1130798"/>
    <lineage>
        <taxon>Bacteria</taxon>
        <taxon>Bacillati</taxon>
        <taxon>Bacillota</taxon>
        <taxon>Bacilli</taxon>
        <taxon>Lactobacillales</taxon>
        <taxon>Lactobacillaceae</taxon>
        <taxon>Limosilactobacillus</taxon>
    </lineage>
</organism>
<evidence type="ECO:0000313" key="1">
    <source>
        <dbReference type="EMBL" id="AJT51594.1"/>
    </source>
</evidence>
<sequence>MSRSKLKHLKALTRKLQKYDDHSVLTSLKCTRAEHNRRTVFEQVIKIVCRRYNARIILNPYDVKRCQNKPKFRWHNWEREMRRAERLAKVKANGN</sequence>
<geneLocation type="plasmid" evidence="1 2">
    <name>pLM1</name>
</geneLocation>
<protein>
    <submittedName>
        <fullName evidence="1">Uncharacterized protein</fullName>
    </submittedName>
</protein>
<keyword evidence="2" id="KW-1185">Reference proteome</keyword>
<dbReference type="HOGENOM" id="CLU_2369306_0_0_9"/>
<evidence type="ECO:0000313" key="2">
    <source>
        <dbReference type="Proteomes" id="UP000003645"/>
    </source>
</evidence>
<dbReference type="AlphaFoldDB" id="A0A0D4CND5"/>
<dbReference type="Proteomes" id="UP000003645">
    <property type="component" value="Plasmid pLM1"/>
</dbReference>
<gene>
    <name evidence="1" type="ORF">LBLM1_11240</name>
</gene>